<dbReference type="EMBL" id="CP027669">
    <property type="protein sequence ID" value="AVO40146.1"/>
    <property type="molecule type" value="Genomic_DNA"/>
</dbReference>
<dbReference type="InterPro" id="IPR027417">
    <property type="entry name" value="P-loop_NTPase"/>
</dbReference>
<accession>A0A2S0MW77</accession>
<keyword evidence="1" id="KW-0547">Nucleotide-binding</keyword>
<name>A0A2S0MW77_9BURK</name>
<dbReference type="SUPFAM" id="SSF52540">
    <property type="entry name" value="P-loop containing nucleoside triphosphate hydrolases"/>
    <property type="match status" value="1"/>
</dbReference>
<dbReference type="GO" id="GO:0016301">
    <property type="term" value="F:kinase activity"/>
    <property type="evidence" value="ECO:0007669"/>
    <property type="project" value="InterPro"/>
</dbReference>
<dbReference type="InterPro" id="IPR010488">
    <property type="entry name" value="Zeta_toxin_domain"/>
</dbReference>
<evidence type="ECO:0000313" key="4">
    <source>
        <dbReference type="EMBL" id="AVO40146.1"/>
    </source>
</evidence>
<evidence type="ECO:0000259" key="3">
    <source>
        <dbReference type="Pfam" id="PF06414"/>
    </source>
</evidence>
<dbReference type="GO" id="GO:0005524">
    <property type="term" value="F:ATP binding"/>
    <property type="evidence" value="ECO:0007669"/>
    <property type="project" value="UniProtKB-KW"/>
</dbReference>
<dbReference type="Gene3D" id="3.40.50.300">
    <property type="entry name" value="P-loop containing nucleotide triphosphate hydrolases"/>
    <property type="match status" value="1"/>
</dbReference>
<feature type="domain" description="Zeta toxin" evidence="3">
    <location>
        <begin position="5"/>
        <end position="140"/>
    </location>
</feature>
<evidence type="ECO:0000256" key="2">
    <source>
        <dbReference type="ARBA" id="ARBA00022840"/>
    </source>
</evidence>
<proteinExistence type="predicted"/>
<keyword evidence="2" id="KW-0067">ATP-binding</keyword>
<dbReference type="AlphaFoldDB" id="A0A2S0MW77"/>
<dbReference type="RefSeq" id="WP_106445139.1">
    <property type="nucleotide sequence ID" value="NZ_CP027669.1"/>
</dbReference>
<reference evidence="4 5" key="1">
    <citation type="submission" date="2018-03" db="EMBL/GenBank/DDBJ databases">
        <title>Genome sequencing of Simplicispira sp.</title>
        <authorList>
            <person name="Kim S.-J."/>
            <person name="Heo J."/>
            <person name="Kwon S.-W."/>
        </authorList>
    </citation>
    <scope>NUCLEOTIDE SEQUENCE [LARGE SCALE GENOMIC DNA]</scope>
    <source>
        <strain evidence="4 5">SC1-8</strain>
    </source>
</reference>
<evidence type="ECO:0000256" key="1">
    <source>
        <dbReference type="ARBA" id="ARBA00022741"/>
    </source>
</evidence>
<dbReference type="PANTHER" id="PTHR39206:SF1">
    <property type="entry name" value="SLL8004 PROTEIN"/>
    <property type="match status" value="1"/>
</dbReference>
<organism evidence="4 5">
    <name type="scientific">Simplicispira suum</name>
    <dbReference type="NCBI Taxonomy" id="2109915"/>
    <lineage>
        <taxon>Bacteria</taxon>
        <taxon>Pseudomonadati</taxon>
        <taxon>Pseudomonadota</taxon>
        <taxon>Betaproteobacteria</taxon>
        <taxon>Burkholderiales</taxon>
        <taxon>Comamonadaceae</taxon>
        <taxon>Simplicispira</taxon>
    </lineage>
</organism>
<dbReference type="Proteomes" id="UP000239326">
    <property type="component" value="Chromosome"/>
</dbReference>
<dbReference type="OrthoDB" id="9791543at2"/>
<keyword evidence="5" id="KW-1185">Reference proteome</keyword>
<dbReference type="Pfam" id="PF06414">
    <property type="entry name" value="Zeta_toxin"/>
    <property type="match status" value="1"/>
</dbReference>
<dbReference type="PANTHER" id="PTHR39206">
    <property type="entry name" value="SLL8004 PROTEIN"/>
    <property type="match status" value="1"/>
</dbReference>
<evidence type="ECO:0000313" key="5">
    <source>
        <dbReference type="Proteomes" id="UP000239326"/>
    </source>
</evidence>
<gene>
    <name evidence="4" type="ORF">C6571_01545</name>
</gene>
<sequence length="198" mass="21385">MDTAHPPKQPTVVVIGGPNGAGKSTAAPFLLKGALGVLEFVNADQIAVGLAAYAPETVAFEAGRIMLRRLNELARVGSSFAFESTLSSRTFALFLQQCKARGYRVVLFYVSLPSSDLAVQRVALRVRLGGHNIPAADVHRRFARSLHNLFELYLPLADSWSVLNNASGTLEIIASGTPKRISVKDSKKWLLLQTLAKA</sequence>
<protein>
    <submittedName>
        <fullName evidence="4">Zeta toxin family protein</fullName>
    </submittedName>
</protein>
<dbReference type="KEGG" id="simp:C6571_01545"/>